<evidence type="ECO:0000313" key="4">
    <source>
        <dbReference type="Proteomes" id="UP000484164"/>
    </source>
</evidence>
<dbReference type="RefSeq" id="WP_151692361.1">
    <property type="nucleotide sequence ID" value="NZ_BMGX01000002.1"/>
</dbReference>
<evidence type="ECO:0000256" key="1">
    <source>
        <dbReference type="SAM" id="Phobius"/>
    </source>
</evidence>
<feature type="transmembrane region" description="Helical" evidence="1">
    <location>
        <begin position="29"/>
        <end position="48"/>
    </location>
</feature>
<gene>
    <name evidence="3" type="ORF">F8C82_04525</name>
</gene>
<name>A0A6L3ZJ61_9FLAO</name>
<sequence length="117" mass="12357">MKTTLSTLSVILLSLSAHAQNPTEGIGAVITLSMITLISVLVLLVSSIVRLTKGKNKASILVNVSGAVSILCSVLSMAILRTEIDSGFLTTCLGIIFTSTTLIVLNQRVGRSKNEDR</sequence>
<proteinExistence type="predicted"/>
<accession>A0A6L3ZJ61</accession>
<keyword evidence="1" id="KW-1133">Transmembrane helix</keyword>
<feature type="transmembrane region" description="Helical" evidence="1">
    <location>
        <begin position="60"/>
        <end position="80"/>
    </location>
</feature>
<dbReference type="Proteomes" id="UP000484164">
    <property type="component" value="Unassembled WGS sequence"/>
</dbReference>
<evidence type="ECO:0000313" key="3">
    <source>
        <dbReference type="EMBL" id="KAB2817673.1"/>
    </source>
</evidence>
<keyword evidence="1" id="KW-0812">Transmembrane</keyword>
<reference evidence="3 4" key="1">
    <citation type="submission" date="2019-10" db="EMBL/GenBank/DDBJ databases">
        <title>Genome sequence of Phaeocystidibacter marisrubri JCM30614 (type strain).</title>
        <authorList>
            <person name="Bowman J.P."/>
        </authorList>
    </citation>
    <scope>NUCLEOTIDE SEQUENCE [LARGE SCALE GENOMIC DNA]</scope>
    <source>
        <strain evidence="3 4">JCM 30614</strain>
    </source>
</reference>
<organism evidence="3 4">
    <name type="scientific">Phaeocystidibacter marisrubri</name>
    <dbReference type="NCBI Taxonomy" id="1577780"/>
    <lineage>
        <taxon>Bacteria</taxon>
        <taxon>Pseudomonadati</taxon>
        <taxon>Bacteroidota</taxon>
        <taxon>Flavobacteriia</taxon>
        <taxon>Flavobacteriales</taxon>
        <taxon>Phaeocystidibacteraceae</taxon>
        <taxon>Phaeocystidibacter</taxon>
    </lineage>
</organism>
<keyword evidence="4" id="KW-1185">Reference proteome</keyword>
<feature type="transmembrane region" description="Helical" evidence="1">
    <location>
        <begin position="86"/>
        <end position="105"/>
    </location>
</feature>
<dbReference type="EMBL" id="WBVQ01000001">
    <property type="protein sequence ID" value="KAB2817673.1"/>
    <property type="molecule type" value="Genomic_DNA"/>
</dbReference>
<feature type="signal peptide" evidence="2">
    <location>
        <begin position="1"/>
        <end position="19"/>
    </location>
</feature>
<keyword evidence="1" id="KW-0472">Membrane</keyword>
<comment type="caution">
    <text evidence="3">The sequence shown here is derived from an EMBL/GenBank/DDBJ whole genome shotgun (WGS) entry which is preliminary data.</text>
</comment>
<keyword evidence="2" id="KW-0732">Signal</keyword>
<feature type="chain" id="PRO_5026776722" evidence="2">
    <location>
        <begin position="20"/>
        <end position="117"/>
    </location>
</feature>
<dbReference type="AlphaFoldDB" id="A0A6L3ZJ61"/>
<evidence type="ECO:0000256" key="2">
    <source>
        <dbReference type="SAM" id="SignalP"/>
    </source>
</evidence>
<protein>
    <submittedName>
        <fullName evidence="3">Uncharacterized protein</fullName>
    </submittedName>
</protein>